<evidence type="ECO:0000256" key="1">
    <source>
        <dbReference type="SAM" id="MobiDB-lite"/>
    </source>
</evidence>
<proteinExistence type="predicted"/>
<protein>
    <submittedName>
        <fullName evidence="2">Uncharacterized protein</fullName>
    </submittedName>
</protein>
<feature type="compositionally biased region" description="Polar residues" evidence="1">
    <location>
        <begin position="36"/>
        <end position="45"/>
    </location>
</feature>
<comment type="caution">
    <text evidence="2">The sequence shown here is derived from an EMBL/GenBank/DDBJ whole genome shotgun (WGS) entry which is preliminary data.</text>
</comment>
<evidence type="ECO:0000313" key="2">
    <source>
        <dbReference type="EMBL" id="GIY85999.1"/>
    </source>
</evidence>
<name>A0AAV4WWH7_CAEEX</name>
<keyword evidence="3" id="KW-1185">Reference proteome</keyword>
<dbReference type="AlphaFoldDB" id="A0AAV4WWH7"/>
<organism evidence="2 3">
    <name type="scientific">Caerostris extrusa</name>
    <name type="common">Bark spider</name>
    <name type="synonym">Caerostris bankana</name>
    <dbReference type="NCBI Taxonomy" id="172846"/>
    <lineage>
        <taxon>Eukaryota</taxon>
        <taxon>Metazoa</taxon>
        <taxon>Ecdysozoa</taxon>
        <taxon>Arthropoda</taxon>
        <taxon>Chelicerata</taxon>
        <taxon>Arachnida</taxon>
        <taxon>Araneae</taxon>
        <taxon>Araneomorphae</taxon>
        <taxon>Entelegynae</taxon>
        <taxon>Araneoidea</taxon>
        <taxon>Araneidae</taxon>
        <taxon>Caerostris</taxon>
    </lineage>
</organism>
<gene>
    <name evidence="2" type="ORF">CEXT_319621</name>
</gene>
<accession>A0AAV4WWH7</accession>
<dbReference type="EMBL" id="BPLR01016724">
    <property type="protein sequence ID" value="GIY85999.1"/>
    <property type="molecule type" value="Genomic_DNA"/>
</dbReference>
<evidence type="ECO:0000313" key="3">
    <source>
        <dbReference type="Proteomes" id="UP001054945"/>
    </source>
</evidence>
<reference evidence="2 3" key="1">
    <citation type="submission" date="2021-06" db="EMBL/GenBank/DDBJ databases">
        <title>Caerostris extrusa draft genome.</title>
        <authorList>
            <person name="Kono N."/>
            <person name="Arakawa K."/>
        </authorList>
    </citation>
    <scope>NUCLEOTIDE SEQUENCE [LARGE SCALE GENOMIC DNA]</scope>
</reference>
<sequence length="152" mass="17492">MSTVNPLTGKIFYQLHVRNSQSIRTRIQSGKDLLHQNPSNPTIPWNQHDANRKRQCLSRGSPPTKQRNGHWGQNAILLIRSRFERLKKEMEGISAPTPTSTPNRIHSLGGCLISPFHLNLFLPTLFSLHCLRERERQDLSFRIEIGLKVPRL</sequence>
<feature type="region of interest" description="Disordered" evidence="1">
    <location>
        <begin position="34"/>
        <end position="69"/>
    </location>
</feature>
<dbReference type="Proteomes" id="UP001054945">
    <property type="component" value="Unassembled WGS sequence"/>
</dbReference>